<dbReference type="AlphaFoldDB" id="A0A813HJV8"/>
<proteinExistence type="predicted"/>
<sequence>ALETMPTPRSESSSSSSDASDGGDRDQDEAEGGPRPAKRGRFAVPSCVTCLFEGLSESGRAALADAVEVRVRIGKGIRLRILEASPEQQGRLVEQAVDEAASSSSGPGALEPPPSSAPQLDPYGSALWPSALVLSQAVVAHAAAFRSAKAKPSSAGAPATGLSQVEPELQLLELGAGCGLAALTAATLGLNVLATDFRDLPLELLAASARRHGLGARLKTELFDICDLSVPLPAADLVMASDVLYDRQTAIAMAERVAEARRRGSVVLVADCGRPNRDVFLGTLRRILKTEDTVDGLDFNCHGVAVQRVDDSASSFCRKVSVDILELPQNGPAQAFVNMVEPAVCIRPATVGLASLVESTCWTTAETERLRIQKWLSNHSSMDQGGNARMLSDQNQNMPFHT</sequence>
<dbReference type="Proteomes" id="UP000654075">
    <property type="component" value="Unassembled WGS sequence"/>
</dbReference>
<dbReference type="SUPFAM" id="SSF53335">
    <property type="entry name" value="S-adenosyl-L-methionine-dependent methyltransferases"/>
    <property type="match status" value="1"/>
</dbReference>
<feature type="region of interest" description="Disordered" evidence="1">
    <location>
        <begin position="94"/>
        <end position="121"/>
    </location>
</feature>
<feature type="region of interest" description="Disordered" evidence="1">
    <location>
        <begin position="1"/>
        <end position="41"/>
    </location>
</feature>
<comment type="caution">
    <text evidence="2">The sequence shown here is derived from an EMBL/GenBank/DDBJ whole genome shotgun (WGS) entry which is preliminary data.</text>
</comment>
<dbReference type="InterPro" id="IPR019410">
    <property type="entry name" value="Methyltransf_16"/>
</dbReference>
<name>A0A813HJV8_POLGL</name>
<dbReference type="PANTHER" id="PTHR14614">
    <property type="entry name" value="HEPATOCELLULAR CARCINOMA-ASSOCIATED ANTIGEN"/>
    <property type="match status" value="1"/>
</dbReference>
<feature type="compositionally biased region" description="Polar residues" evidence="1">
    <location>
        <begin position="392"/>
        <end position="402"/>
    </location>
</feature>
<feature type="non-terminal residue" evidence="2">
    <location>
        <position position="402"/>
    </location>
</feature>
<keyword evidence="3" id="KW-1185">Reference proteome</keyword>
<evidence type="ECO:0000256" key="1">
    <source>
        <dbReference type="SAM" id="MobiDB-lite"/>
    </source>
</evidence>
<evidence type="ECO:0000313" key="3">
    <source>
        <dbReference type="Proteomes" id="UP000654075"/>
    </source>
</evidence>
<dbReference type="CDD" id="cd02440">
    <property type="entry name" value="AdoMet_MTases"/>
    <property type="match status" value="1"/>
</dbReference>
<dbReference type="OrthoDB" id="40219at2759"/>
<feature type="region of interest" description="Disordered" evidence="1">
    <location>
        <begin position="383"/>
        <end position="402"/>
    </location>
</feature>
<dbReference type="EMBL" id="CAJNNV010031763">
    <property type="protein sequence ID" value="CAE8637754.1"/>
    <property type="molecule type" value="Genomic_DNA"/>
</dbReference>
<evidence type="ECO:0008006" key="4">
    <source>
        <dbReference type="Google" id="ProtNLM"/>
    </source>
</evidence>
<organism evidence="2 3">
    <name type="scientific">Polarella glacialis</name>
    <name type="common">Dinoflagellate</name>
    <dbReference type="NCBI Taxonomy" id="89957"/>
    <lineage>
        <taxon>Eukaryota</taxon>
        <taxon>Sar</taxon>
        <taxon>Alveolata</taxon>
        <taxon>Dinophyceae</taxon>
        <taxon>Suessiales</taxon>
        <taxon>Suessiaceae</taxon>
        <taxon>Polarella</taxon>
    </lineage>
</organism>
<protein>
    <recommendedName>
        <fullName evidence="4">Calmodulin-lysine N-methyltransferase</fullName>
    </recommendedName>
</protein>
<dbReference type="Pfam" id="PF10294">
    <property type="entry name" value="Methyltransf_16"/>
    <property type="match status" value="1"/>
</dbReference>
<reference evidence="2" key="1">
    <citation type="submission" date="2021-02" db="EMBL/GenBank/DDBJ databases">
        <authorList>
            <person name="Dougan E. K."/>
            <person name="Rhodes N."/>
            <person name="Thang M."/>
            <person name="Chan C."/>
        </authorList>
    </citation>
    <scope>NUCLEOTIDE SEQUENCE</scope>
</reference>
<evidence type="ECO:0000313" key="2">
    <source>
        <dbReference type="EMBL" id="CAE8637754.1"/>
    </source>
</evidence>
<feature type="compositionally biased region" description="Low complexity" evidence="1">
    <location>
        <begin position="9"/>
        <end position="20"/>
    </location>
</feature>
<dbReference type="Gene3D" id="3.40.50.150">
    <property type="entry name" value="Vaccinia Virus protein VP39"/>
    <property type="match status" value="1"/>
</dbReference>
<accession>A0A813HJV8</accession>
<gene>
    <name evidence="2" type="ORF">PGLA1383_LOCUS53095</name>
</gene>
<dbReference type="InterPro" id="IPR029063">
    <property type="entry name" value="SAM-dependent_MTases_sf"/>
</dbReference>